<proteinExistence type="predicted"/>
<feature type="region of interest" description="Disordered" evidence="1">
    <location>
        <begin position="44"/>
        <end position="86"/>
    </location>
</feature>
<dbReference type="Proteomes" id="UP000887116">
    <property type="component" value="Unassembled WGS sequence"/>
</dbReference>
<name>A0A8X6G582_TRICU</name>
<protein>
    <submittedName>
        <fullName evidence="2">Uncharacterized protein</fullName>
    </submittedName>
</protein>
<feature type="compositionally biased region" description="Polar residues" evidence="1">
    <location>
        <begin position="66"/>
        <end position="86"/>
    </location>
</feature>
<dbReference type="AlphaFoldDB" id="A0A8X6G582"/>
<organism evidence="2 3">
    <name type="scientific">Trichonephila clavata</name>
    <name type="common">Joro spider</name>
    <name type="synonym">Nephila clavata</name>
    <dbReference type="NCBI Taxonomy" id="2740835"/>
    <lineage>
        <taxon>Eukaryota</taxon>
        <taxon>Metazoa</taxon>
        <taxon>Ecdysozoa</taxon>
        <taxon>Arthropoda</taxon>
        <taxon>Chelicerata</taxon>
        <taxon>Arachnida</taxon>
        <taxon>Araneae</taxon>
        <taxon>Araneomorphae</taxon>
        <taxon>Entelegynae</taxon>
        <taxon>Araneoidea</taxon>
        <taxon>Nephilidae</taxon>
        <taxon>Trichonephila</taxon>
    </lineage>
</organism>
<evidence type="ECO:0000313" key="2">
    <source>
        <dbReference type="EMBL" id="GFQ94619.1"/>
    </source>
</evidence>
<reference evidence="2" key="1">
    <citation type="submission" date="2020-07" db="EMBL/GenBank/DDBJ databases">
        <title>Multicomponent nature underlies the extraordinary mechanical properties of spider dragline silk.</title>
        <authorList>
            <person name="Kono N."/>
            <person name="Nakamura H."/>
            <person name="Mori M."/>
            <person name="Yoshida Y."/>
            <person name="Ohtoshi R."/>
            <person name="Malay A.D."/>
            <person name="Moran D.A.P."/>
            <person name="Tomita M."/>
            <person name="Numata K."/>
            <person name="Arakawa K."/>
        </authorList>
    </citation>
    <scope>NUCLEOTIDE SEQUENCE</scope>
</reference>
<comment type="caution">
    <text evidence="2">The sequence shown here is derived from an EMBL/GenBank/DDBJ whole genome shotgun (WGS) entry which is preliminary data.</text>
</comment>
<dbReference type="EMBL" id="BMAO01004440">
    <property type="protein sequence ID" value="GFQ94619.1"/>
    <property type="molecule type" value="Genomic_DNA"/>
</dbReference>
<gene>
    <name evidence="2" type="ORF">TNCT_675161</name>
</gene>
<evidence type="ECO:0000313" key="3">
    <source>
        <dbReference type="Proteomes" id="UP000887116"/>
    </source>
</evidence>
<sequence>MPTASHVRHNFRADFEKTGPLQNLQQNCAVGSVDESTPFDVSVAQTRSQIASRSLTRDKGSRKNNSRTCGISNQPNITLGNSSLSS</sequence>
<feature type="compositionally biased region" description="Polar residues" evidence="1">
    <location>
        <begin position="44"/>
        <end position="54"/>
    </location>
</feature>
<keyword evidence="3" id="KW-1185">Reference proteome</keyword>
<accession>A0A8X6G582</accession>
<evidence type="ECO:0000256" key="1">
    <source>
        <dbReference type="SAM" id="MobiDB-lite"/>
    </source>
</evidence>